<evidence type="ECO:0000256" key="3">
    <source>
        <dbReference type="ARBA" id="ARBA00023163"/>
    </source>
</evidence>
<keyword evidence="1" id="KW-0805">Transcription regulation</keyword>
<evidence type="ECO:0000256" key="1">
    <source>
        <dbReference type="ARBA" id="ARBA00023015"/>
    </source>
</evidence>
<dbReference type="Proteomes" id="UP000220836">
    <property type="component" value="Unassembled WGS sequence"/>
</dbReference>
<dbReference type="InterPro" id="IPR018060">
    <property type="entry name" value="HTH_AraC"/>
</dbReference>
<dbReference type="Pfam" id="PF12625">
    <property type="entry name" value="Arabinose_bd"/>
    <property type="match status" value="1"/>
</dbReference>
<dbReference type="SMART" id="SM00342">
    <property type="entry name" value="HTH_ARAC"/>
    <property type="match status" value="1"/>
</dbReference>
<dbReference type="SUPFAM" id="SSF46689">
    <property type="entry name" value="Homeodomain-like"/>
    <property type="match status" value="1"/>
</dbReference>
<protein>
    <submittedName>
        <fullName evidence="5">HTH-type transcriptional regulator VirS</fullName>
    </submittedName>
</protein>
<accession>A0A238KVD5</accession>
<dbReference type="InterPro" id="IPR009057">
    <property type="entry name" value="Homeodomain-like_sf"/>
</dbReference>
<dbReference type="GO" id="GO:0003700">
    <property type="term" value="F:DNA-binding transcription factor activity"/>
    <property type="evidence" value="ECO:0007669"/>
    <property type="project" value="InterPro"/>
</dbReference>
<organism evidence="5 6">
    <name type="scientific">Pelagimonas varians</name>
    <dbReference type="NCBI Taxonomy" id="696760"/>
    <lineage>
        <taxon>Bacteria</taxon>
        <taxon>Pseudomonadati</taxon>
        <taxon>Pseudomonadota</taxon>
        <taxon>Alphaproteobacteria</taxon>
        <taxon>Rhodobacterales</taxon>
        <taxon>Roseobacteraceae</taxon>
        <taxon>Pelagimonas</taxon>
    </lineage>
</organism>
<dbReference type="InterPro" id="IPR032687">
    <property type="entry name" value="AraC-type_N"/>
</dbReference>
<evidence type="ECO:0000256" key="2">
    <source>
        <dbReference type="ARBA" id="ARBA00023125"/>
    </source>
</evidence>
<evidence type="ECO:0000313" key="6">
    <source>
        <dbReference type="Proteomes" id="UP000220836"/>
    </source>
</evidence>
<evidence type="ECO:0000259" key="4">
    <source>
        <dbReference type="PROSITE" id="PS01124"/>
    </source>
</evidence>
<dbReference type="AlphaFoldDB" id="A0A238KVD5"/>
<dbReference type="PANTHER" id="PTHR47894:SF1">
    <property type="entry name" value="HTH-TYPE TRANSCRIPTIONAL REGULATOR VQSM"/>
    <property type="match status" value="1"/>
</dbReference>
<reference evidence="5 6" key="1">
    <citation type="submission" date="2017-05" db="EMBL/GenBank/DDBJ databases">
        <authorList>
            <person name="Song R."/>
            <person name="Chenine A.L."/>
            <person name="Ruprecht R.M."/>
        </authorList>
    </citation>
    <scope>NUCLEOTIDE SEQUENCE [LARGE SCALE GENOMIC DNA]</scope>
    <source>
        <strain evidence="5 6">CECT 8663</strain>
    </source>
</reference>
<dbReference type="GO" id="GO:0005829">
    <property type="term" value="C:cytosol"/>
    <property type="evidence" value="ECO:0007669"/>
    <property type="project" value="TreeGrafter"/>
</dbReference>
<keyword evidence="6" id="KW-1185">Reference proteome</keyword>
<dbReference type="GO" id="GO:0000976">
    <property type="term" value="F:transcription cis-regulatory region binding"/>
    <property type="evidence" value="ECO:0007669"/>
    <property type="project" value="TreeGrafter"/>
</dbReference>
<name>A0A238KVD5_9RHOB</name>
<feature type="domain" description="HTH araC/xylS-type" evidence="4">
    <location>
        <begin position="237"/>
        <end position="335"/>
    </location>
</feature>
<dbReference type="EMBL" id="FXYH01000014">
    <property type="protein sequence ID" value="SMX46739.1"/>
    <property type="molecule type" value="Genomic_DNA"/>
</dbReference>
<proteinExistence type="predicted"/>
<keyword evidence="3" id="KW-0804">Transcription</keyword>
<sequence length="337" mass="37062">MFNKPPMITAMALGQMPQFAAAELGEKKAETALQAAGLSPYFLEGRCGYIPEHSLAEFIGGVARRLGYDGLGLLWAPYLTVADYGTWGRYVLSAPDLGTALRRAQKEMQLHSNTDRVHMHVGYNVVTYSYDFGLKGHPSYPDIAYSAIAVILSIHRHFLGSRWSPLRIEFNIPKISIVSRIEETFGCPVSFGNESLRILFPSHTLGQPNPNMTQCGQVSRQDILRERVIGPPESLVQSTQDLILAQLSEHSISLDAAALSLGMSVRTLQRHLNDEGVSFRGLVNDALMHRARELLAVDGNSVGQVAAALGYSSPNNFSRAFSAFFGMSPRRVQKVQL</sequence>
<dbReference type="Pfam" id="PF12833">
    <property type="entry name" value="HTH_18"/>
    <property type="match status" value="1"/>
</dbReference>
<gene>
    <name evidence="5" type="primary">virS_2</name>
    <name evidence="5" type="ORF">PEV8663_03370</name>
</gene>
<dbReference type="PANTHER" id="PTHR47894">
    <property type="entry name" value="HTH-TYPE TRANSCRIPTIONAL REGULATOR GADX"/>
    <property type="match status" value="1"/>
</dbReference>
<evidence type="ECO:0000313" key="5">
    <source>
        <dbReference type="EMBL" id="SMX46739.1"/>
    </source>
</evidence>
<dbReference type="PROSITE" id="PS01124">
    <property type="entry name" value="HTH_ARAC_FAMILY_2"/>
    <property type="match status" value="1"/>
</dbReference>
<keyword evidence="2" id="KW-0238">DNA-binding</keyword>
<dbReference type="Gene3D" id="1.10.10.60">
    <property type="entry name" value="Homeodomain-like"/>
    <property type="match status" value="1"/>
</dbReference>